<dbReference type="AlphaFoldDB" id="A0A0N4ZGH9"/>
<protein>
    <submittedName>
        <fullName evidence="2">Uncharacterized protein</fullName>
    </submittedName>
</protein>
<proteinExistence type="predicted"/>
<name>A0A0N4ZGH9_PARTI</name>
<accession>A0A0N4ZGH9</accession>
<sequence length="90" mass="10208">MNFGGKFAHLIPESKKYADCLLDVASNIIDTYQSTQDVRTFNNKFLVVPEYNNNTCSDISKCSSNSYLNLIPDKSLIRSKSMIFFNTGRL</sequence>
<reference evidence="2" key="1">
    <citation type="submission" date="2017-02" db="UniProtKB">
        <authorList>
            <consortium name="WormBaseParasite"/>
        </authorList>
    </citation>
    <scope>IDENTIFICATION</scope>
</reference>
<evidence type="ECO:0000313" key="2">
    <source>
        <dbReference type="WBParaSite" id="PTRK_0000688700.1"/>
    </source>
</evidence>
<dbReference type="WBParaSite" id="PTRK_0000688700.1">
    <property type="protein sequence ID" value="PTRK_0000688700.1"/>
    <property type="gene ID" value="PTRK_0000688700"/>
</dbReference>
<keyword evidence="1" id="KW-1185">Reference proteome</keyword>
<dbReference type="Proteomes" id="UP000038045">
    <property type="component" value="Unplaced"/>
</dbReference>
<evidence type="ECO:0000313" key="1">
    <source>
        <dbReference type="Proteomes" id="UP000038045"/>
    </source>
</evidence>
<organism evidence="1 2">
    <name type="scientific">Parastrongyloides trichosuri</name>
    <name type="common">Possum-specific nematode worm</name>
    <dbReference type="NCBI Taxonomy" id="131310"/>
    <lineage>
        <taxon>Eukaryota</taxon>
        <taxon>Metazoa</taxon>
        <taxon>Ecdysozoa</taxon>
        <taxon>Nematoda</taxon>
        <taxon>Chromadorea</taxon>
        <taxon>Rhabditida</taxon>
        <taxon>Tylenchina</taxon>
        <taxon>Panagrolaimomorpha</taxon>
        <taxon>Strongyloidoidea</taxon>
        <taxon>Strongyloididae</taxon>
        <taxon>Parastrongyloides</taxon>
    </lineage>
</organism>